<organism evidence="3 4">
    <name type="scientific">Candidatus Viadribacter manganicus</name>
    <dbReference type="NCBI Taxonomy" id="1759059"/>
    <lineage>
        <taxon>Bacteria</taxon>
        <taxon>Pseudomonadati</taxon>
        <taxon>Pseudomonadota</taxon>
        <taxon>Alphaproteobacteria</taxon>
        <taxon>Hyphomonadales</taxon>
        <taxon>Hyphomonadaceae</taxon>
        <taxon>Candidatus Viadribacter</taxon>
    </lineage>
</organism>
<dbReference type="Gene3D" id="3.60.15.10">
    <property type="entry name" value="Ribonuclease Z/Hydroxyacylglutathione hydrolase-like"/>
    <property type="match status" value="1"/>
</dbReference>
<dbReference type="Proteomes" id="UP000092498">
    <property type="component" value="Chromosome"/>
</dbReference>
<dbReference type="CDD" id="cd16282">
    <property type="entry name" value="metallo-hydrolase-like_MBL-fold"/>
    <property type="match status" value="1"/>
</dbReference>
<evidence type="ECO:0000256" key="1">
    <source>
        <dbReference type="ARBA" id="ARBA00005250"/>
    </source>
</evidence>
<name>A0A1B1AH45_9PROT</name>
<feature type="domain" description="Metallo-beta-lactamase" evidence="2">
    <location>
        <begin position="27"/>
        <end position="255"/>
    </location>
</feature>
<protein>
    <recommendedName>
        <fullName evidence="2">Metallo-beta-lactamase domain-containing protein</fullName>
    </recommendedName>
</protein>
<dbReference type="Pfam" id="PF00753">
    <property type="entry name" value="Lactamase_B"/>
    <property type="match status" value="1"/>
</dbReference>
<dbReference type="InterPro" id="IPR050855">
    <property type="entry name" value="NDM-1-like"/>
</dbReference>
<comment type="similarity">
    <text evidence="1">Belongs to the metallo-beta-lactamase superfamily. Class-B beta-lactamase family.</text>
</comment>
<evidence type="ECO:0000259" key="2">
    <source>
        <dbReference type="SMART" id="SM00849"/>
    </source>
</evidence>
<dbReference type="EMBL" id="CP013244">
    <property type="protein sequence ID" value="ANP45882.1"/>
    <property type="molecule type" value="Genomic_DNA"/>
</dbReference>
<dbReference type="InterPro" id="IPR001279">
    <property type="entry name" value="Metallo-B-lactamas"/>
</dbReference>
<sequence length="342" mass="37487">MYGYQAERLSPGVHALNQGAQFHLQPRGNVGVIEQSDGIVLVDSGGSPAGAEQVIAFIRSISDKPVTAIVLTHWHGDHALGVSRLLQEWPRARVISTAPTREMLASPDADRFMPGDNAQANAGFMADIQDGANFLQQAAQDQNLHEADRAGFAQAAREYEQFGREMAVARRVAPTEIFDGSVTLPDRVHPIEVRFFGRANTSGDAIVWLPRQRIVFTGDVVVAPVPYGFNSYPSEWIGVLNQIKALNYAVLAPGHGQTMRDSVYLDHLIAMLSDVRTQVAPLAATDLTAEAASAQVNLDVARDELAGEDRWLRRWFRNYWKDPIVSSALREARGQPIVQGAE</sequence>
<dbReference type="InParanoid" id="A0A1B1AH45"/>
<reference evidence="3 4" key="1">
    <citation type="submission" date="2015-11" db="EMBL/GenBank/DDBJ databases">
        <title>Whole-Genome Sequence of Candidatus Oderbacter manganicum from the National Park Lower Oder Valley, Germany.</title>
        <authorList>
            <person name="Braun B."/>
            <person name="Liere K."/>
            <person name="Szewzyk U."/>
        </authorList>
    </citation>
    <scope>NUCLEOTIDE SEQUENCE [LARGE SCALE GENOMIC DNA]</scope>
    <source>
        <strain evidence="3 4">OTSz_A_272</strain>
    </source>
</reference>
<dbReference type="GO" id="GO:0017001">
    <property type="term" value="P:antibiotic catabolic process"/>
    <property type="evidence" value="ECO:0007669"/>
    <property type="project" value="UniProtKB-ARBA"/>
</dbReference>
<evidence type="ECO:0000313" key="4">
    <source>
        <dbReference type="Proteomes" id="UP000092498"/>
    </source>
</evidence>
<accession>A0A1B1AH45</accession>
<proteinExistence type="inferred from homology"/>
<dbReference type="SMART" id="SM00849">
    <property type="entry name" value="Lactamase_B"/>
    <property type="match status" value="1"/>
</dbReference>
<dbReference type="SUPFAM" id="SSF56281">
    <property type="entry name" value="Metallo-hydrolase/oxidoreductase"/>
    <property type="match status" value="1"/>
</dbReference>
<dbReference type="STRING" id="1759059.ATE48_08080"/>
<dbReference type="KEGG" id="cbot:ATE48_08080"/>
<gene>
    <name evidence="3" type="ORF">ATE48_08080</name>
</gene>
<dbReference type="PANTHER" id="PTHR42951:SF4">
    <property type="entry name" value="ACYL-COENZYME A THIOESTERASE MBLAC2"/>
    <property type="match status" value="1"/>
</dbReference>
<evidence type="ECO:0000313" key="3">
    <source>
        <dbReference type="EMBL" id="ANP45882.1"/>
    </source>
</evidence>
<dbReference type="InterPro" id="IPR036866">
    <property type="entry name" value="RibonucZ/Hydroxyglut_hydro"/>
</dbReference>
<dbReference type="PANTHER" id="PTHR42951">
    <property type="entry name" value="METALLO-BETA-LACTAMASE DOMAIN-CONTAINING"/>
    <property type="match status" value="1"/>
</dbReference>
<keyword evidence="4" id="KW-1185">Reference proteome</keyword>
<dbReference type="AlphaFoldDB" id="A0A1B1AH45"/>